<dbReference type="Pfam" id="PF01494">
    <property type="entry name" value="FAD_binding_3"/>
    <property type="match status" value="1"/>
</dbReference>
<evidence type="ECO:0000256" key="3">
    <source>
        <dbReference type="ARBA" id="ARBA00023002"/>
    </source>
</evidence>
<dbReference type="GO" id="GO:0071949">
    <property type="term" value="F:FAD binding"/>
    <property type="evidence" value="ECO:0007669"/>
    <property type="project" value="InterPro"/>
</dbReference>
<evidence type="ECO:0000313" key="6">
    <source>
        <dbReference type="EMBL" id="MBF0596050.1"/>
    </source>
</evidence>
<evidence type="ECO:0000256" key="1">
    <source>
        <dbReference type="ARBA" id="ARBA00022630"/>
    </source>
</evidence>
<dbReference type="PANTHER" id="PTHR46972">
    <property type="entry name" value="MONOOXYGENASE ASQM-RELATED"/>
    <property type="match status" value="1"/>
</dbReference>
<dbReference type="EMBL" id="JADGIK010000001">
    <property type="protein sequence ID" value="MBF0596050.1"/>
    <property type="molecule type" value="Genomic_DNA"/>
</dbReference>
<comment type="caution">
    <text evidence="6">The sequence shown here is derived from an EMBL/GenBank/DDBJ whole genome shotgun (WGS) entry which is preliminary data.</text>
</comment>
<name>A0A8J7K9F9_9FLAO</name>
<dbReference type="PANTHER" id="PTHR46972:SF1">
    <property type="entry name" value="FAD DEPENDENT OXIDOREDUCTASE DOMAIN-CONTAINING PROTEIN"/>
    <property type="match status" value="1"/>
</dbReference>
<evidence type="ECO:0000256" key="2">
    <source>
        <dbReference type="ARBA" id="ARBA00022827"/>
    </source>
</evidence>
<dbReference type="Proteomes" id="UP000608754">
    <property type="component" value="Unassembled WGS sequence"/>
</dbReference>
<evidence type="ECO:0000259" key="5">
    <source>
        <dbReference type="Pfam" id="PF01494"/>
    </source>
</evidence>
<evidence type="ECO:0000313" key="7">
    <source>
        <dbReference type="Proteomes" id="UP000608754"/>
    </source>
</evidence>
<keyword evidence="1" id="KW-0285">Flavoprotein</keyword>
<dbReference type="AlphaFoldDB" id="A0A8J7K9F9"/>
<organism evidence="6 7">
    <name type="scientific">Faecalibacter rhinopitheci</name>
    <dbReference type="NCBI Taxonomy" id="2779678"/>
    <lineage>
        <taxon>Bacteria</taxon>
        <taxon>Pseudomonadati</taxon>
        <taxon>Bacteroidota</taxon>
        <taxon>Flavobacteriia</taxon>
        <taxon>Flavobacteriales</taxon>
        <taxon>Weeksellaceae</taxon>
        <taxon>Faecalibacter</taxon>
    </lineage>
</organism>
<dbReference type="PRINTS" id="PR00420">
    <property type="entry name" value="RNGMNOXGNASE"/>
</dbReference>
<sequence length="473" mass="53462">MVEVSWSVCESCLGRGKKNRKISKKARSNFEFAYATYLQNPIENNIPITPTPSQYPCPACDGSGIIKTSTYLTANNSQFPHVSIIGLGIGGIALAVACLHRGIPFTIFEKDSSFASRSQGYGLTLQQASKALKALGIVELDNGIISTRHVVHNVAGEILGEWGLRKWLPEEKNIKEKRSNIHIARQSLRQHLIDQLEDKKLICWNHKFISYNQDEANRMRISFSIDGKFKQLKTDLIVGADGIRSRVRQQLFQIELKPLRYLGCIVILGICSLDKLEDINSPLLDLATVFQTANGIERIYVMPYSENKIMWQLSFPMSEKEAIQLSKNGPNSLKKEAIKRINWHSPIPDILRHTEESLITGYPVYDRDILNNELKESNLPITLIGDAAHPMSPFKGQGANQALLDALSLARTIYIKCKTTNWKEENIRDIILNNFEKEMFDRTTIKVKESAKAVHFLHSQDVLHISDQPRRGL</sequence>
<dbReference type="InterPro" id="IPR036188">
    <property type="entry name" value="FAD/NAD-bd_sf"/>
</dbReference>
<proteinExistence type="predicted"/>
<keyword evidence="3" id="KW-0560">Oxidoreductase</keyword>
<keyword evidence="2" id="KW-0274">FAD</keyword>
<keyword evidence="4 6" id="KW-0503">Monooxygenase</keyword>
<protein>
    <submittedName>
        <fullName evidence="6">FAD-dependent monooxygenase</fullName>
    </submittedName>
</protein>
<accession>A0A8J7K9F9</accession>
<dbReference type="Gene3D" id="3.50.50.60">
    <property type="entry name" value="FAD/NAD(P)-binding domain"/>
    <property type="match status" value="1"/>
</dbReference>
<reference evidence="6" key="1">
    <citation type="submission" date="2020-10" db="EMBL/GenBank/DDBJ databases">
        <authorList>
            <person name="Lu T."/>
            <person name="Wang Q."/>
            <person name="Han X."/>
        </authorList>
    </citation>
    <scope>NUCLEOTIDE SEQUENCE</scope>
    <source>
        <strain evidence="6">WQ 117</strain>
    </source>
</reference>
<dbReference type="SUPFAM" id="SSF51905">
    <property type="entry name" value="FAD/NAD(P)-binding domain"/>
    <property type="match status" value="1"/>
</dbReference>
<gene>
    <name evidence="6" type="ORF">IM532_00990</name>
</gene>
<dbReference type="InterPro" id="IPR002938">
    <property type="entry name" value="FAD-bd"/>
</dbReference>
<dbReference type="GO" id="GO:0004497">
    <property type="term" value="F:monooxygenase activity"/>
    <property type="evidence" value="ECO:0007669"/>
    <property type="project" value="UniProtKB-KW"/>
</dbReference>
<keyword evidence="7" id="KW-1185">Reference proteome</keyword>
<feature type="domain" description="FAD-binding" evidence="5">
    <location>
        <begin position="82"/>
        <end position="413"/>
    </location>
</feature>
<evidence type="ECO:0000256" key="4">
    <source>
        <dbReference type="ARBA" id="ARBA00023033"/>
    </source>
</evidence>